<feature type="domain" description="BON" evidence="3">
    <location>
        <begin position="145"/>
        <end position="214"/>
    </location>
</feature>
<evidence type="ECO:0000256" key="1">
    <source>
        <dbReference type="ARBA" id="ARBA00023122"/>
    </source>
</evidence>
<dbReference type="InterPro" id="IPR000644">
    <property type="entry name" value="CBS_dom"/>
</dbReference>
<evidence type="ECO:0000259" key="3">
    <source>
        <dbReference type="PROSITE" id="PS50914"/>
    </source>
</evidence>
<keyword evidence="1 2" id="KW-0129">CBS domain</keyword>
<evidence type="ECO:0000313" key="5">
    <source>
        <dbReference type="EMBL" id="MFC3765352.1"/>
    </source>
</evidence>
<evidence type="ECO:0000313" key="6">
    <source>
        <dbReference type="Proteomes" id="UP001595699"/>
    </source>
</evidence>
<protein>
    <submittedName>
        <fullName evidence="5">HPP family protein</fullName>
    </submittedName>
</protein>
<dbReference type="Proteomes" id="UP001595699">
    <property type="component" value="Unassembled WGS sequence"/>
</dbReference>
<dbReference type="SMART" id="SM00116">
    <property type="entry name" value="CBS"/>
    <property type="match status" value="2"/>
</dbReference>
<dbReference type="PROSITE" id="PS51371">
    <property type="entry name" value="CBS"/>
    <property type="match status" value="2"/>
</dbReference>
<proteinExistence type="predicted"/>
<dbReference type="RefSeq" id="WP_205121263.1">
    <property type="nucleotide sequence ID" value="NZ_JAFBCM010000001.1"/>
</dbReference>
<evidence type="ECO:0000256" key="2">
    <source>
        <dbReference type="PROSITE-ProRule" id="PRU00703"/>
    </source>
</evidence>
<comment type="caution">
    <text evidence="5">The sequence shown here is derived from an EMBL/GenBank/DDBJ whole genome shotgun (WGS) entry which is preliminary data.</text>
</comment>
<evidence type="ECO:0000259" key="4">
    <source>
        <dbReference type="PROSITE" id="PS51371"/>
    </source>
</evidence>
<gene>
    <name evidence="5" type="ORF">ACFOUW_31270</name>
</gene>
<dbReference type="InterPro" id="IPR051257">
    <property type="entry name" value="Diverse_CBS-Domain"/>
</dbReference>
<reference evidence="6" key="1">
    <citation type="journal article" date="2019" name="Int. J. Syst. Evol. Microbiol.">
        <title>The Global Catalogue of Microorganisms (GCM) 10K type strain sequencing project: providing services to taxonomists for standard genome sequencing and annotation.</title>
        <authorList>
            <consortium name="The Broad Institute Genomics Platform"/>
            <consortium name="The Broad Institute Genome Sequencing Center for Infectious Disease"/>
            <person name="Wu L."/>
            <person name="Ma J."/>
        </authorList>
    </citation>
    <scope>NUCLEOTIDE SEQUENCE [LARGE SCALE GENOMIC DNA]</scope>
    <source>
        <strain evidence="6">CGMCC 4.7241</strain>
    </source>
</reference>
<dbReference type="PANTHER" id="PTHR43080:SF29">
    <property type="entry name" value="OS02G0818000 PROTEIN"/>
    <property type="match status" value="1"/>
</dbReference>
<dbReference type="InterPro" id="IPR046342">
    <property type="entry name" value="CBS_dom_sf"/>
</dbReference>
<accession>A0ABV7YK44</accession>
<sequence length="222" mass="23482">MEEPTVADAMTHTMITASADTPFKELVGPMVGHGIGGLPVTDPEGRPIGVVLASDLLTKFEFRCGDDRPPLWSGGSPQRRWRKSCGLVAKDLMSQPQTVKVTTTARVAAHKLATGNHRMLCVVDKGGYLVGVVTGQDLVRLMLRSDSAVRHAVERALIAVAGGTAAAGVGIDVADGVVTLEGSIPLRSTVLSIGHAVHRIRGVVLVRSTLRYEMDDLMVTGL</sequence>
<dbReference type="Pfam" id="PF00571">
    <property type="entry name" value="CBS"/>
    <property type="match status" value="2"/>
</dbReference>
<name>A0ABV7YK44_9ACTN</name>
<dbReference type="EMBL" id="JBHRZH010000037">
    <property type="protein sequence ID" value="MFC3765352.1"/>
    <property type="molecule type" value="Genomic_DNA"/>
</dbReference>
<dbReference type="SUPFAM" id="SSF54631">
    <property type="entry name" value="CBS-domain pair"/>
    <property type="match status" value="1"/>
</dbReference>
<organism evidence="5 6">
    <name type="scientific">Tenggerimyces flavus</name>
    <dbReference type="NCBI Taxonomy" id="1708749"/>
    <lineage>
        <taxon>Bacteria</taxon>
        <taxon>Bacillati</taxon>
        <taxon>Actinomycetota</taxon>
        <taxon>Actinomycetes</taxon>
        <taxon>Propionibacteriales</taxon>
        <taxon>Nocardioidaceae</taxon>
        <taxon>Tenggerimyces</taxon>
    </lineage>
</organism>
<dbReference type="PROSITE" id="PS50914">
    <property type="entry name" value="BON"/>
    <property type="match status" value="1"/>
</dbReference>
<dbReference type="PANTHER" id="PTHR43080">
    <property type="entry name" value="CBS DOMAIN-CONTAINING PROTEIN CBSX3, MITOCHONDRIAL"/>
    <property type="match status" value="1"/>
</dbReference>
<dbReference type="Gene3D" id="3.30.1340.30">
    <property type="match status" value="1"/>
</dbReference>
<keyword evidence="6" id="KW-1185">Reference proteome</keyword>
<feature type="domain" description="CBS" evidence="4">
    <location>
        <begin position="10"/>
        <end position="68"/>
    </location>
</feature>
<dbReference type="InterPro" id="IPR007055">
    <property type="entry name" value="BON_dom"/>
</dbReference>
<feature type="domain" description="CBS" evidence="4">
    <location>
        <begin position="92"/>
        <end position="149"/>
    </location>
</feature>
<dbReference type="Gene3D" id="3.10.580.10">
    <property type="entry name" value="CBS-domain"/>
    <property type="match status" value="1"/>
</dbReference>